<keyword evidence="4 8" id="KW-0560">Oxidoreductase</keyword>
<accession>A0A1N5W8P0</accession>
<dbReference type="RefSeq" id="WP_021790416.1">
    <property type="nucleotide sequence ID" value="NZ_LT671858.1"/>
</dbReference>
<comment type="caution">
    <text evidence="8">Lacks conserved residue(s) required for the propagation of feature annotation.</text>
</comment>
<keyword evidence="3 8" id="KW-0049">Antioxidant</keyword>
<dbReference type="CDD" id="cd03016">
    <property type="entry name" value="PRX_1cys"/>
    <property type="match status" value="1"/>
</dbReference>
<dbReference type="NCBIfam" id="NF009668">
    <property type="entry name" value="PRK13189.1"/>
    <property type="match status" value="1"/>
</dbReference>
<name>A0A1N5W8P0_9ARCH</name>
<dbReference type="EC" id="1.11.1.24" evidence="8"/>
<dbReference type="FunFam" id="3.40.30.10:FF:000011">
    <property type="entry name" value="Peroxiredoxin PRX1"/>
    <property type="match status" value="1"/>
</dbReference>
<keyword evidence="1 8" id="KW-0963">Cytoplasm</keyword>
<reference evidence="11 14" key="1">
    <citation type="submission" date="2016-04" db="EMBL/GenBank/DDBJ databases">
        <authorList>
            <person name="Evans L.H."/>
            <person name="Alamgir A."/>
            <person name="Owens N."/>
            <person name="Weber N.D."/>
            <person name="Virtaneva K."/>
            <person name="Barbian K."/>
            <person name="Babar A."/>
            <person name="Rosenke K."/>
        </authorList>
    </citation>
    <scope>NUCLEOTIDE SEQUENCE [LARGE SCALE GENOMIC DNA]</scope>
    <source>
        <strain evidence="11">S5</strain>
        <strain evidence="14">S5(T) (JCM 30642 \VKM B-2941)</strain>
    </source>
</reference>
<dbReference type="Gene3D" id="3.40.30.10">
    <property type="entry name" value="Glutaredoxin"/>
    <property type="match status" value="1"/>
</dbReference>
<dbReference type="Pfam" id="PF00578">
    <property type="entry name" value="AhpC-TSA"/>
    <property type="match status" value="1"/>
</dbReference>
<comment type="function">
    <text evidence="8">Thiol-specific peroxidase that catalyzes the reduction of hydrogen peroxide and organic hydroperoxides to water and alcohols, respectively. Plays a role in cell protection against oxidative stress by detoxifying peroxides.</text>
</comment>
<dbReference type="InterPro" id="IPR019479">
    <property type="entry name" value="Peroxiredoxin_C"/>
</dbReference>
<comment type="subcellular location">
    <subcellularLocation>
        <location evidence="8">Cytoplasm</location>
    </subcellularLocation>
</comment>
<comment type="similarity">
    <text evidence="6 8">Belongs to the peroxiredoxin family. Prx6 subfamily.</text>
</comment>
<evidence type="ECO:0000256" key="7">
    <source>
        <dbReference type="ARBA" id="ARBA00064044"/>
    </source>
</evidence>
<gene>
    <name evidence="12" type="ORF">CPM_1688</name>
    <name evidence="11" type="ORF">CSP5_1717</name>
</gene>
<dbReference type="NCBIfam" id="NF009669">
    <property type="entry name" value="PRK13190.1"/>
    <property type="match status" value="1"/>
</dbReference>
<dbReference type="PIRSF" id="PIRSF000239">
    <property type="entry name" value="AHPC"/>
    <property type="match status" value="1"/>
</dbReference>
<evidence type="ECO:0000259" key="10">
    <source>
        <dbReference type="PROSITE" id="PS51352"/>
    </source>
</evidence>
<dbReference type="InterPro" id="IPR022915">
    <property type="entry name" value="Peroxiredoxin_TDXH"/>
</dbReference>
<dbReference type="GeneID" id="41588959"/>
<evidence type="ECO:0000256" key="6">
    <source>
        <dbReference type="ARBA" id="ARBA00025719"/>
    </source>
</evidence>
<dbReference type="Proteomes" id="UP000195607">
    <property type="component" value="Chromosome I"/>
</dbReference>
<dbReference type="InterPro" id="IPR045020">
    <property type="entry name" value="PRX_1cys"/>
</dbReference>
<protein>
    <recommendedName>
        <fullName evidence="8">Peroxiredoxin</fullName>
        <ecNumber evidence="8">1.11.1.24</ecNumber>
    </recommendedName>
    <alternativeName>
        <fullName evidence="8">Thioredoxin-dependent peroxiredoxin</fullName>
    </alternativeName>
</protein>
<dbReference type="PROSITE" id="PS51352">
    <property type="entry name" value="THIOREDOXIN_2"/>
    <property type="match status" value="1"/>
</dbReference>
<dbReference type="InterPro" id="IPR050217">
    <property type="entry name" value="Peroxiredoxin"/>
</dbReference>
<dbReference type="GO" id="GO:0006979">
    <property type="term" value="P:response to oxidative stress"/>
    <property type="evidence" value="ECO:0007669"/>
    <property type="project" value="TreeGrafter"/>
</dbReference>
<dbReference type="PANTHER" id="PTHR10681:SF121">
    <property type="entry name" value="ALKYL HYDROPEROXIDE REDUCTASE C"/>
    <property type="match status" value="1"/>
</dbReference>
<proteinExistence type="inferred from homology"/>
<dbReference type="PANTHER" id="PTHR10681">
    <property type="entry name" value="THIOREDOXIN PEROXIDASE"/>
    <property type="match status" value="1"/>
</dbReference>
<dbReference type="Pfam" id="PF10417">
    <property type="entry name" value="1-cysPrx_C"/>
    <property type="match status" value="1"/>
</dbReference>
<dbReference type="OrthoDB" id="6924at2157"/>
<sequence length="202" mass="22908">MPIALGEKVPDFTVNTSKGPITMSSYKGKWVLLFSHPGDFTPVCTTEFMAFTERYDDFKKLGVELIGLSIDSVFSHIAWIRDIKEKYGVEIPFPIIADVNKEVANIFNIINPADGMTVRGIFIIDPNQKVRWMAYYPAEVGRSISELIRVLKALKFNWDRKLATPANWQEGDPGVMGAPGTLEESYAREKDGAERWYLKRVK</sequence>
<feature type="binding site" evidence="8">
    <location>
        <position position="119"/>
    </location>
    <ligand>
        <name>substrate</name>
    </ligand>
</feature>
<reference evidence="13" key="3">
    <citation type="submission" date="2016-06" db="EMBL/GenBank/DDBJ databases">
        <authorList>
            <person name="Toshchakov V.S."/>
        </authorList>
    </citation>
    <scope>NUCLEOTIDE SEQUENCE [LARGE SCALE GENOMIC DNA]</scope>
    <source>
        <strain>PM4 (JCM 30641</strain>
        <strain evidence="13">\VKM B-2940)</strain>
    </source>
</reference>
<feature type="active site" description="Cysteine sulfenic acid (-SOH) intermediate; for peroxidase activity" evidence="9">
    <location>
        <position position="44"/>
    </location>
</feature>
<evidence type="ECO:0000313" key="12">
    <source>
        <dbReference type="EMBL" id="SJK85474.1"/>
    </source>
</evidence>
<dbReference type="EMBL" id="LT719092">
    <property type="protein sequence ID" value="SJK85474.1"/>
    <property type="molecule type" value="Genomic_DNA"/>
</dbReference>
<evidence type="ECO:0000313" key="13">
    <source>
        <dbReference type="Proteomes" id="UP000187822"/>
    </source>
</evidence>
<dbReference type="SUPFAM" id="SSF52833">
    <property type="entry name" value="Thioredoxin-like"/>
    <property type="match status" value="1"/>
</dbReference>
<evidence type="ECO:0000256" key="3">
    <source>
        <dbReference type="ARBA" id="ARBA00022862"/>
    </source>
</evidence>
<dbReference type="InterPro" id="IPR036249">
    <property type="entry name" value="Thioredoxin-like_sf"/>
</dbReference>
<evidence type="ECO:0000256" key="4">
    <source>
        <dbReference type="ARBA" id="ARBA00023002"/>
    </source>
</evidence>
<dbReference type="GO" id="GO:0008379">
    <property type="term" value="F:thioredoxin peroxidase activity"/>
    <property type="evidence" value="ECO:0007669"/>
    <property type="project" value="TreeGrafter"/>
</dbReference>
<keyword evidence="2 8" id="KW-0575">Peroxidase</keyword>
<keyword evidence="13" id="KW-1185">Reference proteome</keyword>
<dbReference type="GO" id="GO:0045454">
    <property type="term" value="P:cell redox homeostasis"/>
    <property type="evidence" value="ECO:0007669"/>
    <property type="project" value="TreeGrafter"/>
</dbReference>
<evidence type="ECO:0000256" key="9">
    <source>
        <dbReference type="PIRSR" id="PIRSR000239-1"/>
    </source>
</evidence>
<dbReference type="AlphaFoldDB" id="A0A1N5W8P0"/>
<dbReference type="Proteomes" id="UP000187822">
    <property type="component" value="Chromosome I"/>
</dbReference>
<evidence type="ECO:0000256" key="8">
    <source>
        <dbReference type="HAMAP-Rule" id="MF_00401"/>
    </source>
</evidence>
<comment type="catalytic activity">
    <reaction evidence="8">
        <text>a hydroperoxide + [thioredoxin]-dithiol = an alcohol + [thioredoxin]-disulfide + H2O</text>
        <dbReference type="Rhea" id="RHEA:62620"/>
        <dbReference type="Rhea" id="RHEA-COMP:10698"/>
        <dbReference type="Rhea" id="RHEA-COMP:10700"/>
        <dbReference type="ChEBI" id="CHEBI:15377"/>
        <dbReference type="ChEBI" id="CHEBI:29950"/>
        <dbReference type="ChEBI" id="CHEBI:30879"/>
        <dbReference type="ChEBI" id="CHEBI:35924"/>
        <dbReference type="ChEBI" id="CHEBI:50058"/>
        <dbReference type="EC" id="1.11.1.24"/>
    </reaction>
</comment>
<evidence type="ECO:0000256" key="2">
    <source>
        <dbReference type="ARBA" id="ARBA00022559"/>
    </source>
</evidence>
<evidence type="ECO:0000256" key="1">
    <source>
        <dbReference type="ARBA" id="ARBA00022490"/>
    </source>
</evidence>
<keyword evidence="5 8" id="KW-0676">Redox-active center</keyword>
<evidence type="ECO:0000313" key="11">
    <source>
        <dbReference type="EMBL" id="SIM81698.1"/>
    </source>
</evidence>
<dbReference type="InterPro" id="IPR024706">
    <property type="entry name" value="Peroxiredoxin_AhpC-typ"/>
</dbReference>
<dbReference type="EMBL" id="LT671858">
    <property type="protein sequence ID" value="SIM81698.1"/>
    <property type="molecule type" value="Genomic_DNA"/>
</dbReference>
<evidence type="ECO:0000313" key="14">
    <source>
        <dbReference type="Proteomes" id="UP000195607"/>
    </source>
</evidence>
<dbReference type="GO" id="GO:0042744">
    <property type="term" value="P:hydrogen peroxide catabolic process"/>
    <property type="evidence" value="ECO:0007669"/>
    <property type="project" value="TreeGrafter"/>
</dbReference>
<dbReference type="KEGG" id="cdiv:CPM_1688"/>
<comment type="miscellaneous">
    <text evidence="8">The active site is a conserved redox-active cysteine residue, the peroxidatic cysteine (C(P)), which makes the nucleophilic attack on the peroxide substrate. The peroxide oxidizes the C(P)-SH to cysteine sulfenic acid (C(P)-SOH), which then reacts with another cysteine residue, the resolving cysteine (C(R)), to form a disulfide bridge. The disulfide is subsequently reduced by an appropriate electron donor to complete the catalytic cycle. In this 1-Cys peroxiredoxin, no C(R) is present and C(P) instead forms a disulfide with a cysteine from another protein or with a small thiol molecule.</text>
</comment>
<dbReference type="InterPro" id="IPR013766">
    <property type="entry name" value="Thioredoxin_domain"/>
</dbReference>
<reference evidence="12" key="2">
    <citation type="submission" date="2016-06" db="EMBL/GenBank/DDBJ databases">
        <authorList>
            <person name="Olsen C.W."/>
            <person name="Carey S."/>
            <person name="Hinshaw L."/>
            <person name="Karasin A.I."/>
        </authorList>
    </citation>
    <scope>NUCLEOTIDE SEQUENCE [LARGE SCALE GENOMIC DNA]</scope>
    <source>
        <strain evidence="12">PM4</strain>
    </source>
</reference>
<dbReference type="InterPro" id="IPR000866">
    <property type="entry name" value="AhpC/TSA"/>
</dbReference>
<evidence type="ECO:0000256" key="5">
    <source>
        <dbReference type="ARBA" id="ARBA00023284"/>
    </source>
</evidence>
<organism evidence="11 14">
    <name type="scientific">Cuniculiplasma divulgatum</name>
    <dbReference type="NCBI Taxonomy" id="1673428"/>
    <lineage>
        <taxon>Archaea</taxon>
        <taxon>Methanobacteriati</taxon>
        <taxon>Thermoplasmatota</taxon>
        <taxon>Thermoplasmata</taxon>
        <taxon>Thermoplasmatales</taxon>
        <taxon>Cuniculiplasmataceae</taxon>
        <taxon>Cuniculiplasma</taxon>
    </lineage>
</organism>
<dbReference type="HAMAP" id="MF_00401">
    <property type="entry name" value="Peroxiredoxin"/>
    <property type="match status" value="1"/>
</dbReference>
<feature type="active site" description="Cysteine sulfenic acid (-SOH) intermediate" evidence="8">
    <location>
        <position position="44"/>
    </location>
</feature>
<dbReference type="GO" id="GO:0005829">
    <property type="term" value="C:cytosol"/>
    <property type="evidence" value="ECO:0007669"/>
    <property type="project" value="TreeGrafter"/>
</dbReference>
<dbReference type="GO" id="GO:0033554">
    <property type="term" value="P:cellular response to stress"/>
    <property type="evidence" value="ECO:0007669"/>
    <property type="project" value="TreeGrafter"/>
</dbReference>
<comment type="subunit">
    <text evidence="7 8">Homodecamer. Pentamer of dimers that assemble into a ring structure.</text>
</comment>
<dbReference type="STRING" id="1673428.CPM_1688"/>
<feature type="domain" description="Thioredoxin" evidence="10">
    <location>
        <begin position="3"/>
        <end position="156"/>
    </location>
</feature>